<name>A0A1I1V083_9ACTN</name>
<protein>
    <submittedName>
        <fullName evidence="1">Uncharacterized protein</fullName>
    </submittedName>
</protein>
<dbReference type="Proteomes" id="UP000199207">
    <property type="component" value="Unassembled WGS sequence"/>
</dbReference>
<dbReference type="STRING" id="910347.SAMN05421773_12722"/>
<evidence type="ECO:0000313" key="2">
    <source>
        <dbReference type="Proteomes" id="UP000199207"/>
    </source>
</evidence>
<proteinExistence type="predicted"/>
<gene>
    <name evidence="1" type="ORF">SAMN05421773_12722</name>
</gene>
<organism evidence="1 2">
    <name type="scientific">Streptomyces aidingensis</name>
    <dbReference type="NCBI Taxonomy" id="910347"/>
    <lineage>
        <taxon>Bacteria</taxon>
        <taxon>Bacillati</taxon>
        <taxon>Actinomycetota</taxon>
        <taxon>Actinomycetes</taxon>
        <taxon>Kitasatosporales</taxon>
        <taxon>Streptomycetaceae</taxon>
        <taxon>Streptomyces</taxon>
    </lineage>
</organism>
<reference evidence="1 2" key="1">
    <citation type="submission" date="2016-10" db="EMBL/GenBank/DDBJ databases">
        <authorList>
            <person name="de Groot N.N."/>
        </authorList>
    </citation>
    <scope>NUCLEOTIDE SEQUENCE [LARGE SCALE GENOMIC DNA]</scope>
    <source>
        <strain evidence="1 2">CGMCC 4.5739</strain>
    </source>
</reference>
<dbReference type="EMBL" id="FOLM01000027">
    <property type="protein sequence ID" value="SFD74493.1"/>
    <property type="molecule type" value="Genomic_DNA"/>
</dbReference>
<accession>A0A1I1V083</accession>
<dbReference type="OrthoDB" id="9942452at2"/>
<keyword evidence="2" id="KW-1185">Reference proteome</keyword>
<dbReference type="AlphaFoldDB" id="A0A1I1V083"/>
<dbReference type="RefSeq" id="WP_139238473.1">
    <property type="nucleotide sequence ID" value="NZ_FOLM01000027.1"/>
</dbReference>
<evidence type="ECO:0000313" key="1">
    <source>
        <dbReference type="EMBL" id="SFD74493.1"/>
    </source>
</evidence>
<sequence length="96" mass="10487">MYGMFHLRLLDTVVHAAASTARIARTVLAVALHPTRWRPTDLYAAAQTAPLYAQHALIDQAADAADHSDTEVELVAARAWPWLGGRYVYTDPGDDG</sequence>